<comment type="caution">
    <text evidence="4">The sequence shown here is derived from an EMBL/GenBank/DDBJ whole genome shotgun (WGS) entry which is preliminary data.</text>
</comment>
<dbReference type="Proteomes" id="UP000288892">
    <property type="component" value="Unassembled WGS sequence"/>
</dbReference>
<dbReference type="InterPro" id="IPR036165">
    <property type="entry name" value="YefM-like_sf"/>
</dbReference>
<dbReference type="EMBL" id="MTKS01000117">
    <property type="protein sequence ID" value="RWX51555.1"/>
    <property type="molecule type" value="Genomic_DNA"/>
</dbReference>
<gene>
    <name evidence="4" type="ORF">VU01_11177</name>
</gene>
<evidence type="ECO:0000256" key="2">
    <source>
        <dbReference type="RuleBase" id="RU362080"/>
    </source>
</evidence>
<evidence type="ECO:0000313" key="5">
    <source>
        <dbReference type="Proteomes" id="UP000288892"/>
    </source>
</evidence>
<comment type="similarity">
    <text evidence="1 2">Belongs to the phD/YefM antitoxin family.</text>
</comment>
<evidence type="ECO:0000313" key="4">
    <source>
        <dbReference type="EMBL" id="RWX51555.1"/>
    </source>
</evidence>
<evidence type="ECO:0000256" key="1">
    <source>
        <dbReference type="ARBA" id="ARBA00009981"/>
    </source>
</evidence>
<accession>A0A444JEQ2</accession>
<dbReference type="AlphaFoldDB" id="A0A444JEQ2"/>
<dbReference type="InterPro" id="IPR006442">
    <property type="entry name" value="Antitoxin_Phd/YefM"/>
</dbReference>
<proteinExistence type="inferred from homology"/>
<sequence>MLEVTVKEAPAKLRKLLKQVEHGQHVLLTRRGKEVACLVPPQKKTPPAEPERIPSDNYSSGTRTECRCLGGTG</sequence>
<organism evidence="4 5">
    <name type="scientific">Candidatus Electrothrix marina</name>
    <dbReference type="NCBI Taxonomy" id="1859130"/>
    <lineage>
        <taxon>Bacteria</taxon>
        <taxon>Pseudomonadati</taxon>
        <taxon>Thermodesulfobacteriota</taxon>
        <taxon>Desulfobulbia</taxon>
        <taxon>Desulfobulbales</taxon>
        <taxon>Desulfobulbaceae</taxon>
        <taxon>Candidatus Electrothrix</taxon>
    </lineage>
</organism>
<dbReference type="NCBIfam" id="TIGR01552">
    <property type="entry name" value="phd_fam"/>
    <property type="match status" value="1"/>
</dbReference>
<comment type="function">
    <text evidence="2">Antitoxin component of a type II toxin-antitoxin (TA) system.</text>
</comment>
<evidence type="ECO:0000256" key="3">
    <source>
        <dbReference type="SAM" id="MobiDB-lite"/>
    </source>
</evidence>
<keyword evidence="5" id="KW-1185">Reference proteome</keyword>
<name>A0A444JEQ2_9BACT</name>
<dbReference type="Gene3D" id="3.40.1620.10">
    <property type="entry name" value="YefM-like domain"/>
    <property type="match status" value="1"/>
</dbReference>
<protein>
    <recommendedName>
        <fullName evidence="2">Antitoxin</fullName>
    </recommendedName>
</protein>
<feature type="region of interest" description="Disordered" evidence="3">
    <location>
        <begin position="40"/>
        <end position="64"/>
    </location>
</feature>
<reference evidence="4 5" key="1">
    <citation type="submission" date="2017-01" db="EMBL/GenBank/DDBJ databases">
        <title>The cable genome- insights into the physiology and evolution of filamentous bacteria capable of sulfide oxidation via long distance electron transfer.</title>
        <authorList>
            <person name="Schreiber L."/>
            <person name="Bjerg J.T."/>
            <person name="Boggild A."/>
            <person name="Van De Vossenberg J."/>
            <person name="Meysman F."/>
            <person name="Nielsen L.P."/>
            <person name="Schramm A."/>
            <person name="Kjeldsen K.U."/>
        </authorList>
    </citation>
    <scope>NUCLEOTIDE SEQUENCE [LARGE SCALE GENOMIC DNA]</scope>
    <source>
        <strain evidence="4">A5</strain>
    </source>
</reference>
<dbReference type="SUPFAM" id="SSF143120">
    <property type="entry name" value="YefM-like"/>
    <property type="match status" value="1"/>
</dbReference>
<dbReference type="Pfam" id="PF02604">
    <property type="entry name" value="PhdYeFM_antitox"/>
    <property type="match status" value="1"/>
</dbReference>